<proteinExistence type="predicted"/>
<dbReference type="Proteomes" id="UP001595075">
    <property type="component" value="Unassembled WGS sequence"/>
</dbReference>
<dbReference type="PANTHER" id="PTHR37012:SF7">
    <property type="entry name" value="B-ZIP TRANSCRIPTION FACTOR (EUROFUNG)-RELATED"/>
    <property type="match status" value="1"/>
</dbReference>
<keyword evidence="3" id="KW-1185">Reference proteome</keyword>
<evidence type="ECO:0000313" key="2">
    <source>
        <dbReference type="EMBL" id="KAL2068644.1"/>
    </source>
</evidence>
<protein>
    <recommendedName>
        <fullName evidence="4">BZIP domain-containing protein</fullName>
    </recommendedName>
</protein>
<dbReference type="Pfam" id="PF11905">
    <property type="entry name" value="DUF3425"/>
    <property type="match status" value="1"/>
</dbReference>
<evidence type="ECO:0008006" key="4">
    <source>
        <dbReference type="Google" id="ProtNLM"/>
    </source>
</evidence>
<feature type="compositionally biased region" description="Polar residues" evidence="1">
    <location>
        <begin position="103"/>
        <end position="115"/>
    </location>
</feature>
<name>A0ABR4CHK2_9HELO</name>
<organism evidence="2 3">
    <name type="scientific">Oculimacula yallundae</name>
    <dbReference type="NCBI Taxonomy" id="86028"/>
    <lineage>
        <taxon>Eukaryota</taxon>
        <taxon>Fungi</taxon>
        <taxon>Dikarya</taxon>
        <taxon>Ascomycota</taxon>
        <taxon>Pezizomycotina</taxon>
        <taxon>Leotiomycetes</taxon>
        <taxon>Helotiales</taxon>
        <taxon>Ploettnerulaceae</taxon>
        <taxon>Oculimacula</taxon>
    </lineage>
</organism>
<feature type="compositionally biased region" description="Low complexity" evidence="1">
    <location>
        <begin position="59"/>
        <end position="70"/>
    </location>
</feature>
<sequence length="421" mass="47696">MSCREPGSKGKAWSTGRVLTEEQRRRKREVNRLSQRRRKSKIAQRVEHLESQLTQLLETSAAPSPTSTTTDLTGDGPVEETEAVSQETFSDLSSYGSELLPASPQTPHNFEPSSPLSRMQYLPPFYQMKMHENYIASCLRLALPLAPPVAAAFSKSRTSIRTEIITTFCQQLNTSIATLPSTIICSNDAQNQNLLIKAVLFGWNVTETLPRLCPLWTILQHVDASLFKETPAIERLVLLRHIHMMMLYKTGALGMRQLPMWYRYRPAQVLYDHHPSIDYLGWPGLRERLVLSGSLRMTDHFWAIFGSCFRFEWPYTITACYETDAVTGMMRYSPLFDTESLNINLCRMTAQFFESFPEMADDIQTATTAPLQIFGLDEHEAIENLAFDSVRGSVMEESHMVSPDGTTFNTDGLNSFLVTPT</sequence>
<accession>A0ABR4CHK2</accession>
<reference evidence="2 3" key="1">
    <citation type="journal article" date="2024" name="Commun. Biol.">
        <title>Comparative genomic analysis of thermophilic fungi reveals convergent evolutionary adaptations and gene losses.</title>
        <authorList>
            <person name="Steindorff A.S."/>
            <person name="Aguilar-Pontes M.V."/>
            <person name="Robinson A.J."/>
            <person name="Andreopoulos B."/>
            <person name="LaButti K."/>
            <person name="Kuo A."/>
            <person name="Mondo S."/>
            <person name="Riley R."/>
            <person name="Otillar R."/>
            <person name="Haridas S."/>
            <person name="Lipzen A."/>
            <person name="Grimwood J."/>
            <person name="Schmutz J."/>
            <person name="Clum A."/>
            <person name="Reid I.D."/>
            <person name="Moisan M.C."/>
            <person name="Butler G."/>
            <person name="Nguyen T.T.M."/>
            <person name="Dewar K."/>
            <person name="Conant G."/>
            <person name="Drula E."/>
            <person name="Henrissat B."/>
            <person name="Hansel C."/>
            <person name="Singer S."/>
            <person name="Hutchinson M.I."/>
            <person name="de Vries R.P."/>
            <person name="Natvig D.O."/>
            <person name="Powell A.J."/>
            <person name="Tsang A."/>
            <person name="Grigoriev I.V."/>
        </authorList>
    </citation>
    <scope>NUCLEOTIDE SEQUENCE [LARGE SCALE GENOMIC DNA]</scope>
    <source>
        <strain evidence="2 3">CBS 494.80</strain>
    </source>
</reference>
<feature type="region of interest" description="Disordered" evidence="1">
    <location>
        <begin position="95"/>
        <end position="115"/>
    </location>
</feature>
<evidence type="ECO:0000256" key="1">
    <source>
        <dbReference type="SAM" id="MobiDB-lite"/>
    </source>
</evidence>
<feature type="compositionally biased region" description="Basic residues" evidence="1">
    <location>
        <begin position="25"/>
        <end position="42"/>
    </location>
</feature>
<comment type="caution">
    <text evidence="2">The sequence shown here is derived from an EMBL/GenBank/DDBJ whole genome shotgun (WGS) entry which is preliminary data.</text>
</comment>
<dbReference type="InterPro" id="IPR021833">
    <property type="entry name" value="DUF3425"/>
</dbReference>
<dbReference type="EMBL" id="JAZHXI010000008">
    <property type="protein sequence ID" value="KAL2068644.1"/>
    <property type="molecule type" value="Genomic_DNA"/>
</dbReference>
<gene>
    <name evidence="2" type="ORF">VTL71DRAFT_14981</name>
</gene>
<feature type="region of interest" description="Disordered" evidence="1">
    <location>
        <begin position="1"/>
        <end position="77"/>
    </location>
</feature>
<evidence type="ECO:0000313" key="3">
    <source>
        <dbReference type="Proteomes" id="UP001595075"/>
    </source>
</evidence>
<dbReference type="PANTHER" id="PTHR37012">
    <property type="entry name" value="B-ZIP TRANSCRIPTION FACTOR (EUROFUNG)-RELATED"/>
    <property type="match status" value="1"/>
</dbReference>